<protein>
    <submittedName>
        <fullName evidence="2">(diamondback moth) hypothetical protein</fullName>
    </submittedName>
</protein>
<gene>
    <name evidence="2" type="ORF">PLXY2_LOCUS4654</name>
</gene>
<keyword evidence="1" id="KW-1133">Transmembrane helix</keyword>
<sequence>MLRAASPLLNEYNALKLSEAVLVALGGASAALVLLLVMAGVFVARRRKNSPSPAPSPPILVYPPHDVTAPCYMTKEVNFSLPALRSTSMGELRDVISVSSLGSESLAPAPSQYRSNSFISSEFYQDFLRASPDERNFVNCESSILMRADEESE</sequence>
<proteinExistence type="predicted"/>
<accession>A0A8S4E7L5</accession>
<reference evidence="2" key="1">
    <citation type="submission" date="2020-11" db="EMBL/GenBank/DDBJ databases">
        <authorList>
            <person name="Whiteford S."/>
        </authorList>
    </citation>
    <scope>NUCLEOTIDE SEQUENCE</scope>
</reference>
<evidence type="ECO:0000313" key="2">
    <source>
        <dbReference type="EMBL" id="CAG9111386.1"/>
    </source>
</evidence>
<name>A0A8S4E7L5_PLUXY</name>
<comment type="caution">
    <text evidence="2">The sequence shown here is derived from an EMBL/GenBank/DDBJ whole genome shotgun (WGS) entry which is preliminary data.</text>
</comment>
<keyword evidence="3" id="KW-1185">Reference proteome</keyword>
<keyword evidence="1" id="KW-0472">Membrane</keyword>
<keyword evidence="1" id="KW-0812">Transmembrane</keyword>
<dbReference type="AlphaFoldDB" id="A0A8S4E7L5"/>
<dbReference type="EMBL" id="CAJHNJ030000013">
    <property type="protein sequence ID" value="CAG9111386.1"/>
    <property type="molecule type" value="Genomic_DNA"/>
</dbReference>
<dbReference type="Proteomes" id="UP000653454">
    <property type="component" value="Unassembled WGS sequence"/>
</dbReference>
<organism evidence="2 3">
    <name type="scientific">Plutella xylostella</name>
    <name type="common">Diamondback moth</name>
    <name type="synonym">Plutella maculipennis</name>
    <dbReference type="NCBI Taxonomy" id="51655"/>
    <lineage>
        <taxon>Eukaryota</taxon>
        <taxon>Metazoa</taxon>
        <taxon>Ecdysozoa</taxon>
        <taxon>Arthropoda</taxon>
        <taxon>Hexapoda</taxon>
        <taxon>Insecta</taxon>
        <taxon>Pterygota</taxon>
        <taxon>Neoptera</taxon>
        <taxon>Endopterygota</taxon>
        <taxon>Lepidoptera</taxon>
        <taxon>Glossata</taxon>
        <taxon>Ditrysia</taxon>
        <taxon>Yponomeutoidea</taxon>
        <taxon>Plutellidae</taxon>
        <taxon>Plutella</taxon>
    </lineage>
</organism>
<evidence type="ECO:0000313" key="3">
    <source>
        <dbReference type="Proteomes" id="UP000653454"/>
    </source>
</evidence>
<feature type="transmembrane region" description="Helical" evidence="1">
    <location>
        <begin position="20"/>
        <end position="44"/>
    </location>
</feature>
<evidence type="ECO:0000256" key="1">
    <source>
        <dbReference type="SAM" id="Phobius"/>
    </source>
</evidence>